<feature type="domain" description="Type IX secretion system protein PorV" evidence="1">
    <location>
        <begin position="23"/>
        <end position="213"/>
    </location>
</feature>
<dbReference type="InterPro" id="IPR045741">
    <property type="entry name" value="PorV"/>
</dbReference>
<reference evidence="2" key="1">
    <citation type="submission" date="2018-05" db="EMBL/GenBank/DDBJ databases">
        <authorList>
            <person name="Lanie J.A."/>
            <person name="Ng W.-L."/>
            <person name="Kazmierczak K.M."/>
            <person name="Andrzejewski T.M."/>
            <person name="Davidsen T.M."/>
            <person name="Wayne K.J."/>
            <person name="Tettelin H."/>
            <person name="Glass J.I."/>
            <person name="Rusch D."/>
            <person name="Podicherti R."/>
            <person name="Tsui H.-C.T."/>
            <person name="Winkler M.E."/>
        </authorList>
    </citation>
    <scope>NUCLEOTIDE SEQUENCE</scope>
</reference>
<dbReference type="Gene3D" id="2.40.160.60">
    <property type="entry name" value="Outer membrane protein transport protein (OMPP1/FadL/TodX)"/>
    <property type="match status" value="1"/>
</dbReference>
<dbReference type="Pfam" id="PF19572">
    <property type="entry name" value="PorV"/>
    <property type="match status" value="1"/>
</dbReference>
<dbReference type="AlphaFoldDB" id="A0A381SVM9"/>
<gene>
    <name evidence="2" type="ORF">METZ01_LOCUS60242</name>
</gene>
<evidence type="ECO:0000313" key="2">
    <source>
        <dbReference type="EMBL" id="SVA07388.1"/>
    </source>
</evidence>
<proteinExistence type="predicted"/>
<dbReference type="NCBIfam" id="NF033709">
    <property type="entry name" value="PorV_fam"/>
    <property type="match status" value="1"/>
</dbReference>
<name>A0A381SVM9_9ZZZZ</name>
<dbReference type="EMBL" id="UINC01003560">
    <property type="protein sequence ID" value="SVA07388.1"/>
    <property type="molecule type" value="Genomic_DNA"/>
</dbReference>
<accession>A0A381SVM9</accession>
<organism evidence="2">
    <name type="scientific">marine metagenome</name>
    <dbReference type="NCBI Taxonomy" id="408172"/>
    <lineage>
        <taxon>unclassified sequences</taxon>
        <taxon>metagenomes</taxon>
        <taxon>ecological metagenomes</taxon>
    </lineage>
</organism>
<protein>
    <recommendedName>
        <fullName evidence="1">Type IX secretion system protein PorV domain-containing protein</fullName>
    </recommendedName>
</protein>
<sequence length="352" mass="37868">MRPTIVLCVLYGTIFLYGQTINRYGTTTANFLEIGIGSGPSAMGEAYVAVANDVSSIYWNPAGLSGLTEPSALFMVQPWVADIDMLFAGGAFAIPKVGVFGIGITQLDYGEMAVTTLEYQDGTGEKFRATDMATALTFSRKIVSWFSFGSSLKYIRSNIWHSSASAFAVDLGVLVNTGFFSFSGKDGGGMNIGMSISNYGTRMKYDGIDSYQPIDISEFEGGNYGDVAGQFRTSEWELPLLFRVGISLKPIVSNFMDLTLSADALHPNNNAESVNVGVALDNKIPGFGEISVRGGMKGGMNDMFIENTNYGFTAGVGVKFYYLGNRVITIDHAYKTMGVLGNVQALTVGFSF</sequence>
<evidence type="ECO:0000259" key="1">
    <source>
        <dbReference type="Pfam" id="PF19572"/>
    </source>
</evidence>